<dbReference type="VEuPathDB" id="FungiDB:SeMB42_g05288"/>
<accession>A0A507CSQ2</accession>
<dbReference type="AlphaFoldDB" id="A0A507CSQ2"/>
<dbReference type="Proteomes" id="UP000317494">
    <property type="component" value="Unassembled WGS sequence"/>
</dbReference>
<organism evidence="2 3">
    <name type="scientific">Synchytrium endobioticum</name>
    <dbReference type="NCBI Taxonomy" id="286115"/>
    <lineage>
        <taxon>Eukaryota</taxon>
        <taxon>Fungi</taxon>
        <taxon>Fungi incertae sedis</taxon>
        <taxon>Chytridiomycota</taxon>
        <taxon>Chytridiomycota incertae sedis</taxon>
        <taxon>Chytridiomycetes</taxon>
        <taxon>Synchytriales</taxon>
        <taxon>Synchytriaceae</taxon>
        <taxon>Synchytrium</taxon>
    </lineage>
</organism>
<feature type="compositionally biased region" description="Polar residues" evidence="1">
    <location>
        <begin position="281"/>
        <end position="299"/>
    </location>
</feature>
<feature type="compositionally biased region" description="Low complexity" evidence="1">
    <location>
        <begin position="320"/>
        <end position="344"/>
    </location>
</feature>
<feature type="compositionally biased region" description="Basic residues" evidence="1">
    <location>
        <begin position="271"/>
        <end position="280"/>
    </location>
</feature>
<sequence length="344" mass="38146">MKVIHPSYDRMKIKSIVYLMFVCSLLVSHVIGSPMNRHGSNQGSTKAAVRAEKIEEIEKWMEQTFPGVPKPERGGMSKLDPDISYSTWKEQLYIAQNLFDKLKTREMAKEVYTIIDPMFAAYFGCIAGAPGDTTWSLVLSKKGEAEFLPLAIKHTELVKNVVSYQRRILEPLMKTACRMELGIHLARVMAGETMLTTQYQCLVNCEGKSDEELRELGRLFKGAPDNFRTVMKMWRDIAGTKQPVSSDVESGGEPSTSYRLNDSRNTGKAGRTNRKTKSNRKSGASTANDGHDQIQSIRSAQDRNLMRTSSSDSLTAPHHPTSSSSGTQSSGSSRPGSVVGRLSQ</sequence>
<keyword evidence="3" id="KW-1185">Reference proteome</keyword>
<proteinExistence type="predicted"/>
<reference evidence="2 3" key="1">
    <citation type="journal article" date="2019" name="Sci. Rep.">
        <title>Comparative genomics of chytrid fungi reveal insights into the obligate biotrophic and pathogenic lifestyle of Synchytrium endobioticum.</title>
        <authorList>
            <person name="van de Vossenberg B.T.L.H."/>
            <person name="Warris S."/>
            <person name="Nguyen H.D.T."/>
            <person name="van Gent-Pelzer M.P.E."/>
            <person name="Joly D.L."/>
            <person name="van de Geest H.C."/>
            <person name="Bonants P.J.M."/>
            <person name="Smith D.S."/>
            <person name="Levesque C.A."/>
            <person name="van der Lee T.A.J."/>
        </authorList>
    </citation>
    <scope>NUCLEOTIDE SEQUENCE [LARGE SCALE GENOMIC DNA]</scope>
    <source>
        <strain evidence="2 3">MB42</strain>
    </source>
</reference>
<evidence type="ECO:0000256" key="1">
    <source>
        <dbReference type="SAM" id="MobiDB-lite"/>
    </source>
</evidence>
<evidence type="ECO:0000313" key="3">
    <source>
        <dbReference type="Proteomes" id="UP000317494"/>
    </source>
</evidence>
<gene>
    <name evidence="2" type="ORF">SeMB42_g05288</name>
</gene>
<feature type="region of interest" description="Disordered" evidence="1">
    <location>
        <begin position="240"/>
        <end position="344"/>
    </location>
</feature>
<evidence type="ECO:0000313" key="2">
    <source>
        <dbReference type="EMBL" id="TPX42091.1"/>
    </source>
</evidence>
<comment type="caution">
    <text evidence="2">The sequence shown here is derived from an EMBL/GenBank/DDBJ whole genome shotgun (WGS) entry which is preliminary data.</text>
</comment>
<protein>
    <submittedName>
        <fullName evidence="2">Uncharacterized protein</fullName>
    </submittedName>
</protein>
<feature type="compositionally biased region" description="Polar residues" evidence="1">
    <location>
        <begin position="242"/>
        <end position="266"/>
    </location>
</feature>
<name>A0A507CSQ2_9FUNG</name>
<dbReference type="EMBL" id="QEAN01000245">
    <property type="protein sequence ID" value="TPX42091.1"/>
    <property type="molecule type" value="Genomic_DNA"/>
</dbReference>